<protein>
    <submittedName>
        <fullName evidence="2">Uncharacterized protein</fullName>
    </submittedName>
</protein>
<organism evidence="2 3">
    <name type="scientific">Adiantum capillus-veneris</name>
    <name type="common">Maidenhair fern</name>
    <dbReference type="NCBI Taxonomy" id="13818"/>
    <lineage>
        <taxon>Eukaryota</taxon>
        <taxon>Viridiplantae</taxon>
        <taxon>Streptophyta</taxon>
        <taxon>Embryophyta</taxon>
        <taxon>Tracheophyta</taxon>
        <taxon>Polypodiopsida</taxon>
        <taxon>Polypodiidae</taxon>
        <taxon>Polypodiales</taxon>
        <taxon>Pteridineae</taxon>
        <taxon>Pteridaceae</taxon>
        <taxon>Vittarioideae</taxon>
        <taxon>Adiantum</taxon>
    </lineage>
</organism>
<dbReference type="AlphaFoldDB" id="A0A9D4ZHE6"/>
<proteinExistence type="predicted"/>
<evidence type="ECO:0000256" key="1">
    <source>
        <dbReference type="SAM" id="Coils"/>
    </source>
</evidence>
<keyword evidence="1" id="KW-0175">Coiled coil</keyword>
<reference evidence="2" key="1">
    <citation type="submission" date="2021-01" db="EMBL/GenBank/DDBJ databases">
        <title>Adiantum capillus-veneris genome.</title>
        <authorList>
            <person name="Fang Y."/>
            <person name="Liao Q."/>
        </authorList>
    </citation>
    <scope>NUCLEOTIDE SEQUENCE</scope>
    <source>
        <strain evidence="2">H3</strain>
        <tissue evidence="2">Leaf</tissue>
    </source>
</reference>
<gene>
    <name evidence="2" type="ORF">GOP47_0010053</name>
</gene>
<comment type="caution">
    <text evidence="2">The sequence shown here is derived from an EMBL/GenBank/DDBJ whole genome shotgun (WGS) entry which is preliminary data.</text>
</comment>
<name>A0A9D4ZHE6_ADICA</name>
<sequence length="130" mass="14985">MAYHSFGTVIDMNQETVRKIYKEDLSTKVFLYSLGEVSAKAMETTPPPLSQTLLLLQNPKSPTTVNNLLKEKLEGERPLQSSFAQNLISHENRMTNIEKKSKDLQEKNRDLEEKFNSIYESLNWMGGDRF</sequence>
<evidence type="ECO:0000313" key="2">
    <source>
        <dbReference type="EMBL" id="KAI5074092.1"/>
    </source>
</evidence>
<feature type="coiled-coil region" evidence="1">
    <location>
        <begin position="87"/>
        <end position="121"/>
    </location>
</feature>
<accession>A0A9D4ZHE6</accession>
<dbReference type="Proteomes" id="UP000886520">
    <property type="component" value="Chromosome 10"/>
</dbReference>
<dbReference type="EMBL" id="JABFUD020000010">
    <property type="protein sequence ID" value="KAI5074092.1"/>
    <property type="molecule type" value="Genomic_DNA"/>
</dbReference>
<keyword evidence="3" id="KW-1185">Reference proteome</keyword>
<evidence type="ECO:0000313" key="3">
    <source>
        <dbReference type="Proteomes" id="UP000886520"/>
    </source>
</evidence>